<protein>
    <submittedName>
        <fullName evidence="1">Uncharacterized protein</fullName>
    </submittedName>
</protein>
<keyword evidence="2" id="KW-1185">Reference proteome</keyword>
<comment type="caution">
    <text evidence="1">The sequence shown here is derived from an EMBL/GenBank/DDBJ whole genome shotgun (WGS) entry which is preliminary data.</text>
</comment>
<sequence>MNAHIIADQITAIEQRGKVLQSMHDTESQIASIDARATILKLLIHTLEWKEKNEKAEGEETSGPLDKEAFEQAVREVDGKEKTKEEIQKAVDLVGPFFPAYHQHEVSALQRSLAAHERRRDELDRQYERLKGEYREIDREANMPRQAPVA</sequence>
<reference evidence="1" key="1">
    <citation type="submission" date="2024-09" db="EMBL/GenBank/DDBJ databases">
        <title>Black Yeasts Isolated from many extreme environments.</title>
        <authorList>
            <person name="Coleine C."/>
            <person name="Stajich J.E."/>
            <person name="Selbmann L."/>
        </authorList>
    </citation>
    <scope>NUCLEOTIDE SEQUENCE</scope>
    <source>
        <strain evidence="1">CCFEE 5737</strain>
    </source>
</reference>
<proteinExistence type="predicted"/>
<dbReference type="Proteomes" id="UP001186974">
    <property type="component" value="Unassembled WGS sequence"/>
</dbReference>
<accession>A0ACC3D5M0</accession>
<name>A0ACC3D5M0_9PEZI</name>
<organism evidence="1 2">
    <name type="scientific">Coniosporium uncinatum</name>
    <dbReference type="NCBI Taxonomy" id="93489"/>
    <lineage>
        <taxon>Eukaryota</taxon>
        <taxon>Fungi</taxon>
        <taxon>Dikarya</taxon>
        <taxon>Ascomycota</taxon>
        <taxon>Pezizomycotina</taxon>
        <taxon>Dothideomycetes</taxon>
        <taxon>Dothideomycetes incertae sedis</taxon>
        <taxon>Coniosporium</taxon>
    </lineage>
</organism>
<dbReference type="EMBL" id="JAWDJW010007495">
    <property type="protein sequence ID" value="KAK3062052.1"/>
    <property type="molecule type" value="Genomic_DNA"/>
</dbReference>
<gene>
    <name evidence="1" type="ORF">LTS18_004931</name>
</gene>
<evidence type="ECO:0000313" key="2">
    <source>
        <dbReference type="Proteomes" id="UP001186974"/>
    </source>
</evidence>
<evidence type="ECO:0000313" key="1">
    <source>
        <dbReference type="EMBL" id="KAK3062052.1"/>
    </source>
</evidence>